<protein>
    <recommendedName>
        <fullName evidence="5">ABC transporter</fullName>
    </recommendedName>
</protein>
<dbReference type="SUPFAM" id="SSF50969">
    <property type="entry name" value="YVTN repeat-like/Quinoprotein amine dehydrogenase"/>
    <property type="match status" value="1"/>
</dbReference>
<accession>A0A852QXX6</accession>
<comment type="caution">
    <text evidence="3">The sequence shown here is derived from an EMBL/GenBank/DDBJ whole genome shotgun (WGS) entry which is preliminary data.</text>
</comment>
<feature type="signal peptide" evidence="2">
    <location>
        <begin position="1"/>
        <end position="19"/>
    </location>
</feature>
<proteinExistence type="predicted"/>
<evidence type="ECO:0000313" key="3">
    <source>
        <dbReference type="EMBL" id="NYD27233.1"/>
    </source>
</evidence>
<dbReference type="EMBL" id="JACCBD010000001">
    <property type="protein sequence ID" value="NYD27233.1"/>
    <property type="molecule type" value="Genomic_DNA"/>
</dbReference>
<reference evidence="3 4" key="1">
    <citation type="submission" date="2020-07" db="EMBL/GenBank/DDBJ databases">
        <title>Sequencing the genomes of 1000 actinobacteria strains.</title>
        <authorList>
            <person name="Klenk H.-P."/>
        </authorList>
    </citation>
    <scope>NUCLEOTIDE SEQUENCE [LARGE SCALE GENOMIC DNA]</scope>
    <source>
        <strain evidence="3 4">DSM 17380</strain>
    </source>
</reference>
<dbReference type="AlphaFoldDB" id="A0A852QXX6"/>
<dbReference type="PROSITE" id="PS51257">
    <property type="entry name" value="PROKAR_LIPOPROTEIN"/>
    <property type="match status" value="1"/>
</dbReference>
<evidence type="ECO:0000313" key="4">
    <source>
        <dbReference type="Proteomes" id="UP000586095"/>
    </source>
</evidence>
<dbReference type="RefSeq" id="WP_185987217.1">
    <property type="nucleotide sequence ID" value="NZ_JACCBD010000001.1"/>
</dbReference>
<feature type="region of interest" description="Disordered" evidence="1">
    <location>
        <begin position="292"/>
        <end position="328"/>
    </location>
</feature>
<dbReference type="InterPro" id="IPR011044">
    <property type="entry name" value="Quino_amine_DH_bsu"/>
</dbReference>
<feature type="chain" id="PRO_5038898230" description="ABC transporter" evidence="2">
    <location>
        <begin position="20"/>
        <end position="451"/>
    </location>
</feature>
<sequence length="451" mass="45154">MNRLSLPLALACGATLSLALVACSAAPGPAAAPSPGSADTTPPADAPGHGAVAGAVEVAEAQLQLVTVSPDGETGLLDLLDGGERTLDRVPAPARVTSDGRYVFADSGSGVAVIDGGAWSWDHGDHFHFYRAEPAHTGIVPGDGPAAITGDALPTTGATGVFFAGSGEAVLLDNAALSTGSVVERFRLTEAPHAGIAAPLGDGALVSHVDERSGATELRVVDASGKPTGEMAACESPRSATTTRAGLVVLCDAGAVVAAGADAGAPAADANADAATDANADADATTDANAEPSTLTFVPLPGGVSASPEALAGRKGRPTLAGVGTGPDGQPGVWQFDARAHAWEWSRSAAELVRAVAVGDDAGHVVALDEQGRARVLRAGEELAHTAPLLDAADLAPKALDALTLTVDSQRAYLNSPSRGIVYEIDYVDSARVARELTPSVRPHFLAEVGL</sequence>
<evidence type="ECO:0000256" key="2">
    <source>
        <dbReference type="SAM" id="SignalP"/>
    </source>
</evidence>
<dbReference type="Proteomes" id="UP000586095">
    <property type="component" value="Unassembled WGS sequence"/>
</dbReference>
<organism evidence="3 4">
    <name type="scientific">Leucobacter aridicollis</name>
    <dbReference type="NCBI Taxonomy" id="283878"/>
    <lineage>
        <taxon>Bacteria</taxon>
        <taxon>Bacillati</taxon>
        <taxon>Actinomycetota</taxon>
        <taxon>Actinomycetes</taxon>
        <taxon>Micrococcales</taxon>
        <taxon>Microbacteriaceae</taxon>
        <taxon>Leucobacter</taxon>
    </lineage>
</organism>
<name>A0A852QXX6_9MICO</name>
<feature type="region of interest" description="Disordered" evidence="1">
    <location>
        <begin position="29"/>
        <end position="50"/>
    </location>
</feature>
<keyword evidence="4" id="KW-1185">Reference proteome</keyword>
<gene>
    <name evidence="3" type="ORF">BJ960_002036</name>
</gene>
<evidence type="ECO:0008006" key="5">
    <source>
        <dbReference type="Google" id="ProtNLM"/>
    </source>
</evidence>
<evidence type="ECO:0000256" key="1">
    <source>
        <dbReference type="SAM" id="MobiDB-lite"/>
    </source>
</evidence>
<keyword evidence="2" id="KW-0732">Signal</keyword>